<evidence type="ECO:0000313" key="3">
    <source>
        <dbReference type="EMBL" id="KAF2005734.1"/>
    </source>
</evidence>
<feature type="signal peptide" evidence="2">
    <location>
        <begin position="1"/>
        <end position="17"/>
    </location>
</feature>
<dbReference type="EMBL" id="ML977562">
    <property type="protein sequence ID" value="KAF2005734.1"/>
    <property type="molecule type" value="Genomic_DNA"/>
</dbReference>
<evidence type="ECO:0000256" key="1">
    <source>
        <dbReference type="SAM" id="MobiDB-lite"/>
    </source>
</evidence>
<evidence type="ECO:0000256" key="2">
    <source>
        <dbReference type="SAM" id="SignalP"/>
    </source>
</evidence>
<name>A0A6A5WXN4_9PLEO</name>
<sequence length="385" mass="38885">MIAKSILVAALVAYAEARFGQEQIPISAISAVQGGDAGEAATIAGAAISDLLGAANACAKLVRADQVFTELGPGADALAAAIGLVTAEKNTNPFANGNVQNVCDDPGLPATPELRGITPLIDPDVAGADAVIAFSAQTAASPVDATGKSVFQLLVDAGLGDSVAAQVGAGGAVAAPAAPAAGGADDEEEVDEVEEDVDEEQDQEEVVAACPPIAAAPAANATEDADQQQEADDQQQQEGDDQQQEADDQQQAVGAGGEDFGLCTPTIIFEAGLNGRDADEFTFQIADELARGGQGEALNPNIITNALCNQLTNVCEANDAAIALCLEAKAVVAGLTERNKATADAFNTAIGFPGAVTNPSGGPADVGEVARKMRRARVMRRGLRI</sequence>
<dbReference type="AlphaFoldDB" id="A0A6A5WXN4"/>
<feature type="region of interest" description="Disordered" evidence="1">
    <location>
        <begin position="175"/>
        <end position="205"/>
    </location>
</feature>
<protein>
    <recommendedName>
        <fullName evidence="5">Circumsporozoite protein</fullName>
    </recommendedName>
</protein>
<evidence type="ECO:0008006" key="5">
    <source>
        <dbReference type="Google" id="ProtNLM"/>
    </source>
</evidence>
<organism evidence="3 4">
    <name type="scientific">Amniculicola lignicola CBS 123094</name>
    <dbReference type="NCBI Taxonomy" id="1392246"/>
    <lineage>
        <taxon>Eukaryota</taxon>
        <taxon>Fungi</taxon>
        <taxon>Dikarya</taxon>
        <taxon>Ascomycota</taxon>
        <taxon>Pezizomycotina</taxon>
        <taxon>Dothideomycetes</taxon>
        <taxon>Pleosporomycetidae</taxon>
        <taxon>Pleosporales</taxon>
        <taxon>Amniculicolaceae</taxon>
        <taxon>Amniculicola</taxon>
    </lineage>
</organism>
<dbReference type="Proteomes" id="UP000799779">
    <property type="component" value="Unassembled WGS sequence"/>
</dbReference>
<reference evidence="3" key="1">
    <citation type="journal article" date="2020" name="Stud. Mycol.">
        <title>101 Dothideomycetes genomes: a test case for predicting lifestyles and emergence of pathogens.</title>
        <authorList>
            <person name="Haridas S."/>
            <person name="Albert R."/>
            <person name="Binder M."/>
            <person name="Bloem J."/>
            <person name="Labutti K."/>
            <person name="Salamov A."/>
            <person name="Andreopoulos B."/>
            <person name="Baker S."/>
            <person name="Barry K."/>
            <person name="Bills G."/>
            <person name="Bluhm B."/>
            <person name="Cannon C."/>
            <person name="Castanera R."/>
            <person name="Culley D."/>
            <person name="Daum C."/>
            <person name="Ezra D."/>
            <person name="Gonzalez J."/>
            <person name="Henrissat B."/>
            <person name="Kuo A."/>
            <person name="Liang C."/>
            <person name="Lipzen A."/>
            <person name="Lutzoni F."/>
            <person name="Magnuson J."/>
            <person name="Mondo S."/>
            <person name="Nolan M."/>
            <person name="Ohm R."/>
            <person name="Pangilinan J."/>
            <person name="Park H.-J."/>
            <person name="Ramirez L."/>
            <person name="Alfaro M."/>
            <person name="Sun H."/>
            <person name="Tritt A."/>
            <person name="Yoshinaga Y."/>
            <person name="Zwiers L.-H."/>
            <person name="Turgeon B."/>
            <person name="Goodwin S."/>
            <person name="Spatafora J."/>
            <person name="Crous P."/>
            <person name="Grigoriev I."/>
        </authorList>
    </citation>
    <scope>NUCLEOTIDE SEQUENCE</scope>
    <source>
        <strain evidence="3">CBS 123094</strain>
    </source>
</reference>
<proteinExistence type="predicted"/>
<feature type="compositionally biased region" description="Acidic residues" evidence="1">
    <location>
        <begin position="184"/>
        <end position="205"/>
    </location>
</feature>
<feature type="chain" id="PRO_5025625700" description="Circumsporozoite protein" evidence="2">
    <location>
        <begin position="18"/>
        <end position="385"/>
    </location>
</feature>
<gene>
    <name evidence="3" type="ORF">P154DRAFT_424182</name>
</gene>
<accession>A0A6A5WXN4</accession>
<dbReference type="OrthoDB" id="2141239at2759"/>
<keyword evidence="4" id="KW-1185">Reference proteome</keyword>
<feature type="region of interest" description="Disordered" evidence="1">
    <location>
        <begin position="218"/>
        <end position="258"/>
    </location>
</feature>
<keyword evidence="2" id="KW-0732">Signal</keyword>
<feature type="compositionally biased region" description="Acidic residues" evidence="1">
    <location>
        <begin position="223"/>
        <end position="248"/>
    </location>
</feature>
<evidence type="ECO:0000313" key="4">
    <source>
        <dbReference type="Proteomes" id="UP000799779"/>
    </source>
</evidence>